<feature type="domain" description="Gfo/Idh/MocA-like oxidoreductase N-terminal" evidence="2">
    <location>
        <begin position="32"/>
        <end position="152"/>
    </location>
</feature>
<feature type="signal peptide" evidence="1">
    <location>
        <begin position="1"/>
        <end position="25"/>
    </location>
</feature>
<dbReference type="InterPro" id="IPR000683">
    <property type="entry name" value="Gfo/Idh/MocA-like_OxRdtase_N"/>
</dbReference>
<keyword evidence="1" id="KW-0732">Signal</keyword>
<evidence type="ECO:0000313" key="5">
    <source>
        <dbReference type="Proteomes" id="UP000623301"/>
    </source>
</evidence>
<dbReference type="Gene3D" id="3.30.360.10">
    <property type="entry name" value="Dihydrodipicolinate Reductase, domain 2"/>
    <property type="match status" value="1"/>
</dbReference>
<feature type="chain" id="PRO_5046623539" evidence="1">
    <location>
        <begin position="26"/>
        <end position="442"/>
    </location>
</feature>
<dbReference type="RefSeq" id="WP_198839656.1">
    <property type="nucleotide sequence ID" value="NZ_JAEHFJ010000001.1"/>
</dbReference>
<evidence type="ECO:0000259" key="3">
    <source>
        <dbReference type="Pfam" id="PF19051"/>
    </source>
</evidence>
<protein>
    <submittedName>
        <fullName evidence="4">Gfo/Idh/MocA family oxidoreductase</fullName>
    </submittedName>
</protein>
<dbReference type="InterPro" id="IPR043906">
    <property type="entry name" value="Gfo/Idh/MocA_OxRdtase_bact_C"/>
</dbReference>
<dbReference type="SUPFAM" id="SSF55347">
    <property type="entry name" value="Glyceraldehyde-3-phosphate dehydrogenase-like, C-terminal domain"/>
    <property type="match status" value="1"/>
</dbReference>
<dbReference type="SUPFAM" id="SSF51735">
    <property type="entry name" value="NAD(P)-binding Rossmann-fold domains"/>
    <property type="match status" value="1"/>
</dbReference>
<comment type="caution">
    <text evidence="4">The sequence shown here is derived from an EMBL/GenBank/DDBJ whole genome shotgun (WGS) entry which is preliminary data.</text>
</comment>
<dbReference type="Proteomes" id="UP000623301">
    <property type="component" value="Unassembled WGS sequence"/>
</dbReference>
<proteinExistence type="predicted"/>
<reference evidence="4 5" key="1">
    <citation type="submission" date="2020-12" db="EMBL/GenBank/DDBJ databases">
        <title>Aureibaculum luteum sp. nov. and Aureibaculum flavum sp. nov., novel members of the family Flavobacteriaceae isolated from Antarctic intertidal sediments.</title>
        <authorList>
            <person name="He X."/>
            <person name="Zhang X."/>
        </authorList>
    </citation>
    <scope>NUCLEOTIDE SEQUENCE [LARGE SCALE GENOMIC DNA]</scope>
    <source>
        <strain evidence="4 5">A20</strain>
    </source>
</reference>
<dbReference type="InterPro" id="IPR050463">
    <property type="entry name" value="Gfo/Idh/MocA_oxidrdct_glycsds"/>
</dbReference>
<dbReference type="EMBL" id="JAEHFJ010000001">
    <property type="protein sequence ID" value="MBJ2172823.1"/>
    <property type="molecule type" value="Genomic_DNA"/>
</dbReference>
<feature type="domain" description="Gfo/Idh/MocA-like oxidoreductase bacterial type C-terminal" evidence="3">
    <location>
        <begin position="182"/>
        <end position="249"/>
    </location>
</feature>
<dbReference type="PANTHER" id="PTHR43818:SF10">
    <property type="entry name" value="NADH-DEPENDENT DEHYDROGENASE-RELATED"/>
    <property type="match status" value="1"/>
</dbReference>
<name>A0ABS0WLH6_9FLAO</name>
<accession>A0ABS0WLH6</accession>
<sequence>MDKRTFLKNTALLAATAALPSSLWALVKNDRLRVAHIGVGNMGAADLAAISSHDMVDMVALCDVDTSYLAAAKKLHPNAKTYTDYRVMFEEMSDDIDAVIVSTPDHTHAPASMMAMEHGKAVYCQKPLTHHVSEARAMRKIAENKNLVTQMGIQVHSFYDYKLATLLIQDGIIGKVKTVHAWSPKNWGYDGPEPKGSDPVPKTLDWNLWLGTSAEREYKEGYYHPMNWRKLLDYGCGTLGDMGVHIFDTPYNALELDVPKTIKNTCRKPNGFGFPEQNVVQYTFPGTKYTTDEMIWNWYDGKGAPERHKDLKLPNKEKLPGQGAMFIGEKGRLLLPHFMQLPKHIVDGKYVDLNLSKYTDLGKPTTDYDKESNKHYHQFVDACLGKDKCTAPFSYASRLTETILLGVIAGRFPNKTLHWDSENAKFSEAEVNALLEAPYREF</sequence>
<gene>
    <name evidence="4" type="ORF">JBL43_01150</name>
</gene>
<dbReference type="InterPro" id="IPR036291">
    <property type="entry name" value="NAD(P)-bd_dom_sf"/>
</dbReference>
<dbReference type="Gene3D" id="3.40.50.720">
    <property type="entry name" value="NAD(P)-binding Rossmann-like Domain"/>
    <property type="match status" value="1"/>
</dbReference>
<dbReference type="Pfam" id="PF19051">
    <property type="entry name" value="GFO_IDH_MocA_C2"/>
    <property type="match status" value="1"/>
</dbReference>
<evidence type="ECO:0000256" key="1">
    <source>
        <dbReference type="SAM" id="SignalP"/>
    </source>
</evidence>
<organism evidence="4 5">
    <name type="scientific">Aureibaculum flavum</name>
    <dbReference type="NCBI Taxonomy" id="2795986"/>
    <lineage>
        <taxon>Bacteria</taxon>
        <taxon>Pseudomonadati</taxon>
        <taxon>Bacteroidota</taxon>
        <taxon>Flavobacteriia</taxon>
        <taxon>Flavobacteriales</taxon>
        <taxon>Flavobacteriaceae</taxon>
        <taxon>Aureibaculum</taxon>
    </lineage>
</organism>
<keyword evidence="5" id="KW-1185">Reference proteome</keyword>
<dbReference type="PANTHER" id="PTHR43818">
    <property type="entry name" value="BCDNA.GH03377"/>
    <property type="match status" value="1"/>
</dbReference>
<evidence type="ECO:0000313" key="4">
    <source>
        <dbReference type="EMBL" id="MBJ2172823.1"/>
    </source>
</evidence>
<evidence type="ECO:0000259" key="2">
    <source>
        <dbReference type="Pfam" id="PF01408"/>
    </source>
</evidence>
<dbReference type="Pfam" id="PF01408">
    <property type="entry name" value="GFO_IDH_MocA"/>
    <property type="match status" value="1"/>
</dbReference>